<dbReference type="InterPro" id="IPR000531">
    <property type="entry name" value="Beta-barrel_TonB"/>
</dbReference>
<dbReference type="Pfam" id="PF00593">
    <property type="entry name" value="TonB_dep_Rec_b-barrel"/>
    <property type="match status" value="1"/>
</dbReference>
<reference evidence="13 14" key="1">
    <citation type="submission" date="2023-11" db="EMBL/GenBank/DDBJ databases">
        <title>MicrobeMod: A computational toolkit for identifying prokaryotic methylation and restriction-modification with nanopore sequencing.</title>
        <authorList>
            <person name="Crits-Christoph A."/>
            <person name="Kang S.C."/>
            <person name="Lee H."/>
            <person name="Ostrov N."/>
        </authorList>
    </citation>
    <scope>NUCLEOTIDE SEQUENCE [LARGE SCALE GENOMIC DNA]</scope>
    <source>
        <strain evidence="13 14">ATCC 14820</strain>
    </source>
</reference>
<evidence type="ECO:0000256" key="6">
    <source>
        <dbReference type="ARBA" id="ARBA00023136"/>
    </source>
</evidence>
<keyword evidence="14" id="KW-1185">Reference proteome</keyword>
<comment type="subcellular location">
    <subcellularLocation>
        <location evidence="1 8">Cell outer membrane</location>
        <topology evidence="1 8">Multi-pass membrane protein</topology>
    </subcellularLocation>
</comment>
<gene>
    <name evidence="13" type="ORF">SIL82_11085</name>
</gene>
<evidence type="ECO:0000256" key="9">
    <source>
        <dbReference type="RuleBase" id="RU003357"/>
    </source>
</evidence>
<evidence type="ECO:0000256" key="5">
    <source>
        <dbReference type="ARBA" id="ARBA00023077"/>
    </source>
</evidence>
<dbReference type="PANTHER" id="PTHR47234">
    <property type="match status" value="1"/>
</dbReference>
<comment type="caution">
    <text evidence="13">The sequence shown here is derived from an EMBL/GenBank/DDBJ whole genome shotgun (WGS) entry which is preliminary data.</text>
</comment>
<evidence type="ECO:0000313" key="13">
    <source>
        <dbReference type="EMBL" id="MDX5984808.1"/>
    </source>
</evidence>
<keyword evidence="6 8" id="KW-0472">Membrane</keyword>
<keyword evidence="5 9" id="KW-0798">TonB box</keyword>
<keyword evidence="13" id="KW-0675">Receptor</keyword>
<dbReference type="InterPro" id="IPR039426">
    <property type="entry name" value="TonB-dep_rcpt-like"/>
</dbReference>
<accession>A0ABU4PKT1</accession>
<evidence type="ECO:0000256" key="4">
    <source>
        <dbReference type="ARBA" id="ARBA00022692"/>
    </source>
</evidence>
<keyword evidence="2 8" id="KW-0813">Transport</keyword>
<dbReference type="Proteomes" id="UP001279660">
    <property type="component" value="Unassembled WGS sequence"/>
</dbReference>
<feature type="domain" description="TonB-dependent receptor-like beta-barrel" evidence="11">
    <location>
        <begin position="464"/>
        <end position="1008"/>
    </location>
</feature>
<protein>
    <submittedName>
        <fullName evidence="13">TonB-dependent receptor</fullName>
    </submittedName>
</protein>
<feature type="chain" id="PRO_5045568131" evidence="10">
    <location>
        <begin position="29"/>
        <end position="1042"/>
    </location>
</feature>
<feature type="domain" description="TonB-dependent receptor plug" evidence="12">
    <location>
        <begin position="70"/>
        <end position="186"/>
    </location>
</feature>
<dbReference type="Gene3D" id="2.40.170.20">
    <property type="entry name" value="TonB-dependent receptor, beta-barrel domain"/>
    <property type="match status" value="1"/>
</dbReference>
<evidence type="ECO:0000313" key="14">
    <source>
        <dbReference type="Proteomes" id="UP001279660"/>
    </source>
</evidence>
<keyword evidence="7 8" id="KW-0998">Cell outer membrane</keyword>
<evidence type="ECO:0000256" key="10">
    <source>
        <dbReference type="SAM" id="SignalP"/>
    </source>
</evidence>
<evidence type="ECO:0000259" key="11">
    <source>
        <dbReference type="Pfam" id="PF00593"/>
    </source>
</evidence>
<dbReference type="SUPFAM" id="SSF56935">
    <property type="entry name" value="Porins"/>
    <property type="match status" value="1"/>
</dbReference>
<keyword evidence="3 8" id="KW-1134">Transmembrane beta strand</keyword>
<evidence type="ECO:0000256" key="2">
    <source>
        <dbReference type="ARBA" id="ARBA00022448"/>
    </source>
</evidence>
<evidence type="ECO:0000259" key="12">
    <source>
        <dbReference type="Pfam" id="PF07715"/>
    </source>
</evidence>
<evidence type="ECO:0000256" key="8">
    <source>
        <dbReference type="PROSITE-ProRule" id="PRU01360"/>
    </source>
</evidence>
<dbReference type="InterPro" id="IPR036942">
    <property type="entry name" value="Beta-barrel_TonB_sf"/>
</dbReference>
<dbReference type="InterPro" id="IPR012910">
    <property type="entry name" value="Plug_dom"/>
</dbReference>
<dbReference type="EMBL" id="JAWXXV010000001">
    <property type="protein sequence ID" value="MDX5984808.1"/>
    <property type="molecule type" value="Genomic_DNA"/>
</dbReference>
<comment type="similarity">
    <text evidence="8 9">Belongs to the TonB-dependent receptor family.</text>
</comment>
<keyword evidence="10" id="KW-0732">Signal</keyword>
<organism evidence="13 14">
    <name type="scientific">Sphingomonas echinoides</name>
    <dbReference type="NCBI Taxonomy" id="59803"/>
    <lineage>
        <taxon>Bacteria</taxon>
        <taxon>Pseudomonadati</taxon>
        <taxon>Pseudomonadota</taxon>
        <taxon>Alphaproteobacteria</taxon>
        <taxon>Sphingomonadales</taxon>
        <taxon>Sphingomonadaceae</taxon>
        <taxon>Sphingomonas</taxon>
    </lineage>
</organism>
<feature type="signal peptide" evidence="10">
    <location>
        <begin position="1"/>
        <end position="28"/>
    </location>
</feature>
<sequence>MKSPYTARVLLVLSASVSALTVGTSAFAQVAPPVDAQSSKPAASAAEPDTDKAPAVDIVVTGSRIARPNLSSPNPVTSIQGEEFFHSGSVSIGDQLNQLPQLASTFSQSNSTRFLGTAGLNLIDLRNLGTQRTLVLVNGRRHVAGDILNSGTSVDTNTIPTDLIDRVDIVTGGESAIYGSDAIAGVVNFVLKDHFQGLEARAQSGVSTYGDGSAQFASVLAGKNFSEGRGNIAVNAEYAHQSQYFGSGRDYLNQQSAFIQVNPNGSAGNPEYRYFNDVRSASYSETGVIRFGGNAAFNAGTAPNGQRYYVPYQFTPDGNLIPITGQRVGYGPNGSFIGGNGSNFRSGDEFQIQPRLDRVNVSLVGHYDISTALVPFVEATWSHTTVFGSGSSGPAFINGTALGGDSRESFRLDNPYLSAQARGVITANLLAANPNAVITGATTFRVREILEGLGNRSELSHRDTYRIVAGIKGDFNGNWHYELSGNYGEFREKTEVLGNLNIQRFLLANDAVKNGSGQIVCRSQIDPNAAYGYDGVISPVNQAKILADDISSCVPINVFGGQFTDAQKNYLLQNTTSIGKITQLDISGFVSGDSQQLFSLPGGPIGFSLGGEYRRETNQYQQDVLVSAGYTFYNSIPDFIAPALEVKEAYGELRIPILKDIPLIRELTVTGAGRLSNYNNKTGTVYSYNGSVIWRPVNDLTLRASYARAVRAPNLGELYTPAGTNFATVKDPCSSDQLSQGPNPANRKANCAAAGIPAGYFFQYSNSLQYLSGGNPNLKAETSDSYTFGGVFQPHWVPGLAITVDYYNIKVNQAISSVDAQTIINQCYDLASLNNQFCGLFQRAGAAGGKSEVPYQILEGSLLSAGVNYAALQARGIDAEISYTHQIGNYGKLSVHGNYTHVIQRDDFTDPTDPTYITRYRGNLGTPIDRFRIASEFKSGPVTFGYTVRWYGPQYVGDYTNYNALNGNPALHPYYADYQKYPAVAYHDLRVAMDVGTKYNMYLGVTNLADKHPPLDLTGLGGGSGQYDVMGRFLYAGVVAKF</sequence>
<dbReference type="PROSITE" id="PS52016">
    <property type="entry name" value="TONB_DEPENDENT_REC_3"/>
    <property type="match status" value="1"/>
</dbReference>
<dbReference type="Gene3D" id="2.170.130.10">
    <property type="entry name" value="TonB-dependent receptor, plug domain"/>
    <property type="match status" value="1"/>
</dbReference>
<evidence type="ECO:0000256" key="7">
    <source>
        <dbReference type="ARBA" id="ARBA00023237"/>
    </source>
</evidence>
<evidence type="ECO:0000256" key="3">
    <source>
        <dbReference type="ARBA" id="ARBA00022452"/>
    </source>
</evidence>
<evidence type="ECO:0000256" key="1">
    <source>
        <dbReference type="ARBA" id="ARBA00004571"/>
    </source>
</evidence>
<name>A0ABU4PKT1_9SPHN</name>
<dbReference type="RefSeq" id="WP_029622348.1">
    <property type="nucleotide sequence ID" value="NZ_JAWXXV010000001.1"/>
</dbReference>
<dbReference type="PANTHER" id="PTHR47234:SF2">
    <property type="entry name" value="TONB-DEPENDENT RECEPTOR"/>
    <property type="match status" value="1"/>
</dbReference>
<proteinExistence type="inferred from homology"/>
<dbReference type="InterPro" id="IPR037066">
    <property type="entry name" value="Plug_dom_sf"/>
</dbReference>
<dbReference type="Pfam" id="PF07715">
    <property type="entry name" value="Plug"/>
    <property type="match status" value="1"/>
</dbReference>
<keyword evidence="4 8" id="KW-0812">Transmembrane</keyword>